<proteinExistence type="predicted"/>
<sequence>MGVLKLKSEKKKREKIKETKIDYERCFKKTKVKDITNKKDEGNEFNISVFMKTNHSSNKIRQISYGKLVKNIKSNNNILFNNIEKVLEIFANGIIEEDECIRNYSAKIFYHILNSYINCDAYFNKIKTSIFYSLKGNIEKLKISNLELCYNLFFKKIEYSHNFFYDFLNAILDCFISLSIDMKTKSVKYIFLLFEQKVRYKRNGKMGKYFNSIKNEKNGTLRTVEMCINEDEKCDEFEKNDINIYFRKNNTYLENDQDCRKENEYERVVRQNMINNSYDNFLIKKDIKSSINIDTKINIYIKMFKCLYNFLDEIECNNMNIDIISLYTKISKCIIYFIKKKKAIIKADLILLINKFIKKMLELINNKLNILNDIFNASILLVFRFLDIIYHFIIMIICLCIKDINLFEIVKKKIYIDFIYLIKYCITIYLYVLTVLDFFKINSNISDCVEELNKSTDIDKSTIDSELKNLCENEIDNQEKEFENRQACDRFQIDKENCNDVRNDMKKWNKKEFVVKYFKILIYFYDIYINIKEAKKKMFINFIITLGEKNLIQIENNEKKKSTNIITDLIRNKIEIYNYDSEEKIICEFLLNYINSFSEKSIEKIIYLCYYIIILSQTKKKENKKNHEMVVIDSLDGRTIEKREDKDRTTISEKISQENVKNSDNNRDVLTLSFFTAPFMFTFLVDCSCFINNNFFEFFYKCMKINDKKKIMEILLFLQKEENINIVTKHMFNSFMNNLIYFLKNYDSNIFINNFVGFISLIQNNLKCENGNSKLMKVNKGLKMENFEQMENFEKIDNLISLDIRQNLKEIIEKKKEMLISYFLNQNNSNLLSLKIIRVFYHIYGDKNCKLLNFIYCIIIKYINGKYGDNFILAKSEVKMLLQILFYGDEVNVHTHFDENSYEHIEEEKTCLSMHNNDCLDRLEENVRSEFYILNKYLYKDNFLIFFLNLKIYKTWKIFKNDVYSFIDENDNYKNISIEDSLKDIEYKNLVLILKKISYIVSNINVYRLSNSDKWLDSQNIIISYIFKLIKINIYDKLFDNVCSDDIYKSCDSIFISIKIIIFFSYLSYYLVPSLSLQSCEEEIEKRQQDIELNNSENDGISKEVTEKVYNNVDTYYCMNNEWVEEIRSSNLFSFLKSFFNTANRTNLNETDLQNEFDDIIMQIHFSKNLFNLIYDKRNCFYYLSAINANLDHTIESVDNDYSFRTHKIIQELLDNFERNIDIINFKELTNLPVRKVLTLFSLSIFRIFYNGNILKIPFLKSENGDIKKYLNFLNYFILFNYFVSHLSEEINGVASEGFSCSTYYTISFLLDIILCFYGIIENIEKLGEFPEYAELIKEEENSKEEFEKKSNGILMVIRNELKNLNKKLKHTIEELSNKGEKYIFPQTQILINKIENKNIF</sequence>
<feature type="transmembrane region" description="Helical" evidence="2">
    <location>
        <begin position="374"/>
        <end position="401"/>
    </location>
</feature>
<dbReference type="VEuPathDB" id="PlasmoDB:PVLDE_0602410"/>
<feature type="transmembrane region" description="Helical" evidence="2">
    <location>
        <begin position="421"/>
        <end position="439"/>
    </location>
</feature>
<protein>
    <submittedName>
        <fullName evidence="3">Uncharacterized protein</fullName>
    </submittedName>
</protein>
<dbReference type="Proteomes" id="UP000515308">
    <property type="component" value="Chromosome PVLDE_06"/>
</dbReference>
<dbReference type="EMBL" id="LR865368">
    <property type="protein sequence ID" value="CAD2088341.1"/>
    <property type="molecule type" value="Genomic_DNA"/>
</dbReference>
<keyword evidence="2" id="KW-0472">Membrane</keyword>
<keyword evidence="1" id="KW-0175">Coiled coil</keyword>
<feature type="coiled-coil region" evidence="1">
    <location>
        <begin position="1355"/>
        <end position="1382"/>
    </location>
</feature>
<organism evidence="3 4">
    <name type="scientific">Plasmodium vinckei lentum</name>
    <dbReference type="NCBI Taxonomy" id="138297"/>
    <lineage>
        <taxon>Eukaryota</taxon>
        <taxon>Sar</taxon>
        <taxon>Alveolata</taxon>
        <taxon>Apicomplexa</taxon>
        <taxon>Aconoidasida</taxon>
        <taxon>Haemosporida</taxon>
        <taxon>Plasmodiidae</taxon>
        <taxon>Plasmodium</taxon>
        <taxon>Plasmodium (Vinckeia)</taxon>
    </lineage>
</organism>
<gene>
    <name evidence="3" type="ORF">PVLDE_0602410</name>
</gene>
<accession>A0A6V7RZ07</accession>
<evidence type="ECO:0000313" key="4">
    <source>
        <dbReference type="Proteomes" id="UP000515308"/>
    </source>
</evidence>
<evidence type="ECO:0000313" key="3">
    <source>
        <dbReference type="EMBL" id="CAD2088341.1"/>
    </source>
</evidence>
<evidence type="ECO:0000256" key="2">
    <source>
        <dbReference type="SAM" id="Phobius"/>
    </source>
</evidence>
<evidence type="ECO:0000256" key="1">
    <source>
        <dbReference type="SAM" id="Coils"/>
    </source>
</evidence>
<reference evidence="3 4" key="1">
    <citation type="submission" date="2020-08" db="EMBL/GenBank/DDBJ databases">
        <authorList>
            <person name="Ramaprasad A."/>
        </authorList>
    </citation>
    <scope>NUCLEOTIDE SEQUENCE [LARGE SCALE GENOMIC DNA]</scope>
</reference>
<keyword evidence="2" id="KW-0812">Transmembrane</keyword>
<keyword evidence="2" id="KW-1133">Transmembrane helix</keyword>
<name>A0A6V7RZ07_PLAVN</name>